<proteinExistence type="predicted"/>
<comment type="caution">
    <text evidence="3">The sequence shown here is derived from an EMBL/GenBank/DDBJ whole genome shotgun (WGS) entry which is preliminary data.</text>
</comment>
<evidence type="ECO:0000313" key="4">
    <source>
        <dbReference type="Proteomes" id="UP000529783"/>
    </source>
</evidence>
<evidence type="ECO:0000256" key="1">
    <source>
        <dbReference type="SAM" id="MobiDB-lite"/>
    </source>
</evidence>
<feature type="region of interest" description="Disordered" evidence="1">
    <location>
        <begin position="1"/>
        <end position="31"/>
    </location>
</feature>
<dbReference type="AlphaFoldDB" id="A0A7Y9EKX3"/>
<reference evidence="3 4" key="1">
    <citation type="submission" date="2020-07" db="EMBL/GenBank/DDBJ databases">
        <title>Sequencing the genomes of 1000 actinobacteria strains.</title>
        <authorList>
            <person name="Klenk H.-P."/>
        </authorList>
    </citation>
    <scope>NUCLEOTIDE SEQUENCE [LARGE SCALE GENOMIC DNA]</scope>
    <source>
        <strain evidence="3 4">DSM 40398</strain>
    </source>
</reference>
<keyword evidence="2" id="KW-1133">Transmembrane helix</keyword>
<evidence type="ECO:0000256" key="2">
    <source>
        <dbReference type="SAM" id="Phobius"/>
    </source>
</evidence>
<feature type="compositionally biased region" description="Basic and acidic residues" evidence="1">
    <location>
        <begin position="14"/>
        <end position="31"/>
    </location>
</feature>
<feature type="compositionally biased region" description="Pro residues" evidence="1">
    <location>
        <begin position="1"/>
        <end position="10"/>
    </location>
</feature>
<evidence type="ECO:0000313" key="3">
    <source>
        <dbReference type="EMBL" id="NYD49574.1"/>
    </source>
</evidence>
<gene>
    <name evidence="3" type="ORF">BJY14_005557</name>
</gene>
<keyword evidence="4" id="KW-1185">Reference proteome</keyword>
<organism evidence="3 4">
    <name type="scientific">Actinomadura luteofluorescens</name>
    <dbReference type="NCBI Taxonomy" id="46163"/>
    <lineage>
        <taxon>Bacteria</taxon>
        <taxon>Bacillati</taxon>
        <taxon>Actinomycetota</taxon>
        <taxon>Actinomycetes</taxon>
        <taxon>Streptosporangiales</taxon>
        <taxon>Thermomonosporaceae</taxon>
        <taxon>Actinomadura</taxon>
    </lineage>
</organism>
<sequence>MTTPPSPDPPDAGRSFRREPDRQARDRSPAWRDQPRALACAVIAAFAVLTAAAFVFAVVAVVAAMR</sequence>
<feature type="transmembrane region" description="Helical" evidence="2">
    <location>
        <begin position="37"/>
        <end position="65"/>
    </location>
</feature>
<keyword evidence="2" id="KW-0812">Transmembrane</keyword>
<protein>
    <submittedName>
        <fullName evidence="3">Uncharacterized protein</fullName>
    </submittedName>
</protein>
<dbReference type="RefSeq" id="WP_179846262.1">
    <property type="nucleotide sequence ID" value="NZ_BAAASW010000029.1"/>
</dbReference>
<accession>A0A7Y9EKX3</accession>
<dbReference type="EMBL" id="JACCBA010000001">
    <property type="protein sequence ID" value="NYD49574.1"/>
    <property type="molecule type" value="Genomic_DNA"/>
</dbReference>
<keyword evidence="2" id="KW-0472">Membrane</keyword>
<name>A0A7Y9EKX3_9ACTN</name>
<dbReference type="Proteomes" id="UP000529783">
    <property type="component" value="Unassembled WGS sequence"/>
</dbReference>